<proteinExistence type="predicted"/>
<dbReference type="Proteomes" id="UP000248659">
    <property type="component" value="Unassembled WGS sequence"/>
</dbReference>
<reference evidence="1 2" key="1">
    <citation type="submission" date="2017-01" db="EMBL/GenBank/DDBJ databases">
        <title>Genome sequence of Rhodovulum viride JA756.</title>
        <authorList>
            <person name="Lakshmi K.V."/>
            <person name="Tushar L.D."/>
            <person name="Sasikala C."/>
            <person name="Venkataramana C."/>
        </authorList>
    </citation>
    <scope>NUCLEOTIDE SEQUENCE [LARGE SCALE GENOMIC DNA]</scope>
    <source>
        <strain evidence="1 2">JA756</strain>
    </source>
</reference>
<dbReference type="EMBL" id="MUAV01000050">
    <property type="protein sequence ID" value="RAP39492.1"/>
    <property type="molecule type" value="Genomic_DNA"/>
</dbReference>
<evidence type="ECO:0000313" key="1">
    <source>
        <dbReference type="EMBL" id="RAP39492.1"/>
    </source>
</evidence>
<keyword evidence="2" id="KW-1185">Reference proteome</keyword>
<name>A0ABX9DAY2_9RHOB</name>
<accession>A0ABX9DAY2</accession>
<evidence type="ECO:0000313" key="2">
    <source>
        <dbReference type="Proteomes" id="UP000248659"/>
    </source>
</evidence>
<comment type="caution">
    <text evidence="1">The sequence shown here is derived from an EMBL/GenBank/DDBJ whole genome shotgun (WGS) entry which is preliminary data.</text>
</comment>
<protein>
    <submittedName>
        <fullName evidence="1">IS5 family transposase</fullName>
    </submittedName>
</protein>
<feature type="non-terminal residue" evidence="1">
    <location>
        <position position="46"/>
    </location>
</feature>
<sequence>MSRPPKPIYKTINWQAYNQALRQRGSLAVWFDPEMQWDAVPSGRRG</sequence>
<organism evidence="1 2">
    <name type="scientific">Rhodovulum viride</name>
    <dbReference type="NCBI Taxonomy" id="1231134"/>
    <lineage>
        <taxon>Bacteria</taxon>
        <taxon>Pseudomonadati</taxon>
        <taxon>Pseudomonadota</taxon>
        <taxon>Alphaproteobacteria</taxon>
        <taxon>Rhodobacterales</taxon>
        <taxon>Paracoccaceae</taxon>
        <taxon>Rhodovulum</taxon>
    </lineage>
</organism>
<gene>
    <name evidence="1" type="ORF">BYZ73_20235</name>
</gene>